<dbReference type="Proteomes" id="UP000551848">
    <property type="component" value="Unassembled WGS sequence"/>
</dbReference>
<evidence type="ECO:0000313" key="1">
    <source>
        <dbReference type="EMBL" id="MBA4692370.1"/>
    </source>
</evidence>
<dbReference type="EMBL" id="JACETL010000007">
    <property type="protein sequence ID" value="MBA4692370.1"/>
    <property type="molecule type" value="Genomic_DNA"/>
</dbReference>
<dbReference type="Pfam" id="PF00300">
    <property type="entry name" value="His_Phos_1"/>
    <property type="match status" value="1"/>
</dbReference>
<gene>
    <name evidence="1" type="ORF">H2072_01335</name>
</gene>
<dbReference type="InterPro" id="IPR050275">
    <property type="entry name" value="PGM_Phosphatase"/>
</dbReference>
<dbReference type="PANTHER" id="PTHR48100">
    <property type="entry name" value="BROAD-SPECIFICITY PHOSPHATASE YOR283W-RELATED"/>
    <property type="match status" value="1"/>
</dbReference>
<organism evidence="1 2">
    <name type="scientific">SAR86 cluster bacterium</name>
    <dbReference type="NCBI Taxonomy" id="2030880"/>
    <lineage>
        <taxon>Bacteria</taxon>
        <taxon>Pseudomonadati</taxon>
        <taxon>Pseudomonadota</taxon>
        <taxon>Gammaproteobacteria</taxon>
        <taxon>SAR86 cluster</taxon>
    </lineage>
</organism>
<accession>A0A838XYU8</accession>
<dbReference type="AlphaFoldDB" id="A0A838XYU8"/>
<dbReference type="GO" id="GO:0016791">
    <property type="term" value="F:phosphatase activity"/>
    <property type="evidence" value="ECO:0007669"/>
    <property type="project" value="TreeGrafter"/>
</dbReference>
<protein>
    <submittedName>
        <fullName evidence="1">Histidine phosphatase family protein</fullName>
    </submittedName>
</protein>
<dbReference type="InterPro" id="IPR029033">
    <property type="entry name" value="His_PPase_superfam"/>
</dbReference>
<dbReference type="GO" id="GO:0005737">
    <property type="term" value="C:cytoplasm"/>
    <property type="evidence" value="ECO:0007669"/>
    <property type="project" value="TreeGrafter"/>
</dbReference>
<reference evidence="1 2" key="1">
    <citation type="submission" date="2020-06" db="EMBL/GenBank/DDBJ databases">
        <title>Dysbiosis in marine aquaculture revealed through microbiome analysis: reverse ecology for environmental sustainability.</title>
        <authorList>
            <person name="Haro-Moreno J.M."/>
            <person name="Coutinho F.H."/>
            <person name="Zaragoza-Solas A."/>
            <person name="Picazo A."/>
            <person name="Almagro-Moreno S."/>
            <person name="Lopez-Perez M."/>
        </authorList>
    </citation>
    <scope>NUCLEOTIDE SEQUENCE [LARGE SCALE GENOMIC DNA]</scope>
    <source>
        <strain evidence="1">MCMED-G41</strain>
    </source>
</reference>
<sequence length="186" mass="21273">MSQSHIILVRHGEASAGWATHPDPGLSKEGRLQAKITGNDLIDKVSSYKLCSSPKKRALETMEIINHENRYPVEVNSRFIEIPSDNIDKNKKNDWLGYIFTCPTDELPNSVKKWRNNLVNWLQNVEGNYIITSHFMVINALISYILDNNVISYFHPDYASRTEIFIKNGELVQLILGDDKKTTINL</sequence>
<dbReference type="Gene3D" id="3.40.50.1240">
    <property type="entry name" value="Phosphoglycerate mutase-like"/>
    <property type="match status" value="1"/>
</dbReference>
<dbReference type="SMART" id="SM00855">
    <property type="entry name" value="PGAM"/>
    <property type="match status" value="1"/>
</dbReference>
<name>A0A838XYU8_9GAMM</name>
<proteinExistence type="predicted"/>
<dbReference type="SUPFAM" id="SSF53254">
    <property type="entry name" value="Phosphoglycerate mutase-like"/>
    <property type="match status" value="1"/>
</dbReference>
<comment type="caution">
    <text evidence="1">The sequence shown here is derived from an EMBL/GenBank/DDBJ whole genome shotgun (WGS) entry which is preliminary data.</text>
</comment>
<evidence type="ECO:0000313" key="2">
    <source>
        <dbReference type="Proteomes" id="UP000551848"/>
    </source>
</evidence>
<dbReference type="InterPro" id="IPR013078">
    <property type="entry name" value="His_Pase_superF_clade-1"/>
</dbReference>
<dbReference type="PANTHER" id="PTHR48100:SF1">
    <property type="entry name" value="HISTIDINE PHOSPHATASE FAMILY PROTEIN-RELATED"/>
    <property type="match status" value="1"/>
</dbReference>
<dbReference type="CDD" id="cd07067">
    <property type="entry name" value="HP_PGM_like"/>
    <property type="match status" value="1"/>
</dbReference>